<reference evidence="3 4" key="1">
    <citation type="submission" date="2016-10" db="EMBL/GenBank/DDBJ databases">
        <authorList>
            <person name="de Groot N.N."/>
        </authorList>
    </citation>
    <scope>NUCLEOTIDE SEQUENCE [LARGE SCALE GENOMIC DNA]</scope>
    <source>
        <strain>J11</strain>
        <strain evidence="4">PG 39</strain>
    </source>
</reference>
<evidence type="ECO:0000256" key="2">
    <source>
        <dbReference type="SAM" id="Phobius"/>
    </source>
</evidence>
<keyword evidence="4" id="KW-1185">Reference proteome</keyword>
<keyword evidence="2" id="KW-1133">Transmembrane helix</keyword>
<feature type="transmembrane region" description="Helical" evidence="2">
    <location>
        <begin position="721"/>
        <end position="740"/>
    </location>
</feature>
<feature type="region of interest" description="Disordered" evidence="1">
    <location>
        <begin position="99"/>
        <end position="121"/>
    </location>
</feature>
<feature type="region of interest" description="Disordered" evidence="1">
    <location>
        <begin position="1"/>
        <end position="25"/>
    </location>
</feature>
<name>A0A1I2QH91_9CORY</name>
<proteinExistence type="predicted"/>
<evidence type="ECO:0000256" key="1">
    <source>
        <dbReference type="SAM" id="MobiDB-lite"/>
    </source>
</evidence>
<dbReference type="EMBL" id="FOPJ01000002">
    <property type="protein sequence ID" value="SFG27734.1"/>
    <property type="molecule type" value="Genomic_DNA"/>
</dbReference>
<organism evidence="3 4">
    <name type="scientific">Corynebacterium spheniscorum</name>
    <dbReference type="NCBI Taxonomy" id="185761"/>
    <lineage>
        <taxon>Bacteria</taxon>
        <taxon>Bacillati</taxon>
        <taxon>Actinomycetota</taxon>
        <taxon>Actinomycetes</taxon>
        <taxon>Mycobacteriales</taxon>
        <taxon>Corynebacteriaceae</taxon>
        <taxon>Corynebacterium</taxon>
    </lineage>
</organism>
<feature type="transmembrane region" description="Helical" evidence="2">
    <location>
        <begin position="688"/>
        <end position="709"/>
    </location>
</feature>
<sequence length="768" mass="87465">MTDVHQDDVKQEDEDQKGVKRDKWRTGEAKLRDDLHKNMQLQFSKKRSKFINLVRDYCFIEQVPEEAKADIEWQMATFSVIYPVSSTVLPKEFVERMKNDAVDSEDPEKTPDTSNGFEIGAPWHPGRYNGVGLIYYEQPGDKLLTDLSHATRENHISIPQQFRGLSGRFPAETVGRGEYGQQPALFGYLDSGEQPWLSRPFYDESPESGDGVPEWRERKEGEKAREHDRSKLISEAHARGAVSYVRIFGHDDPDAQWDLYKPVRGGSPVQQGHLKLRAGELLGFAQSRRSKEIRGSKEVGQERSIQFFLVLHFQATNLTTNMLGAIAFGMRRPRALVVPGKSTKSRGTDDSTPRAAYQYASDDVPAFKKNRDLDKRSSVTQQAVAMLNADLNKGIGVEVEEATDDEKRKPKATESKTVKPFGLELNRGGFIDRKQKHKSATYDEYAPPMVVSCAIPRVAKENRQGFYPRTPYGPGRLSEGPEKHSPTFWQHYYAYILEKGIDPFTNYLLDYESLDSMSVEGGKLKSWTVRMGSDGLAMVKNNGDILDDQSLWGIAQTRVIDVLTLGLRQYTGLVGLRNRLNSLGTIRDREADTSGLAKAFERLDSLSMDFLFYRMKLWTHSFTSNAFASALLQEFQKKLSIPEHMQFVESEIKIRRGLLETRISEARRVTSENRRQEALEAADTREKFNFLLAGIATVLAFPPLFDYFIDDGGWTWDHMLSPLLSIGIAILVVVVYWAWLKHKKKQQQDRKDRSASPRELDPKFMTDF</sequence>
<evidence type="ECO:0000313" key="3">
    <source>
        <dbReference type="EMBL" id="SFG27734.1"/>
    </source>
</evidence>
<keyword evidence="2" id="KW-0472">Membrane</keyword>
<feature type="compositionally biased region" description="Basic and acidic residues" evidence="1">
    <location>
        <begin position="99"/>
        <end position="111"/>
    </location>
</feature>
<feature type="compositionally biased region" description="Basic and acidic residues" evidence="1">
    <location>
        <begin position="16"/>
        <end position="25"/>
    </location>
</feature>
<keyword evidence="2" id="KW-0812">Transmembrane</keyword>
<dbReference type="Proteomes" id="UP000199065">
    <property type="component" value="Unassembled WGS sequence"/>
</dbReference>
<evidence type="ECO:0000313" key="4">
    <source>
        <dbReference type="Proteomes" id="UP000199065"/>
    </source>
</evidence>
<feature type="region of interest" description="Disordered" evidence="1">
    <location>
        <begin position="748"/>
        <end position="768"/>
    </location>
</feature>
<dbReference type="AlphaFoldDB" id="A0A1I2QH91"/>
<gene>
    <name evidence="3" type="ORF">SAMN05660282_00454</name>
</gene>
<feature type="compositionally biased region" description="Basic and acidic residues" evidence="1">
    <location>
        <begin position="213"/>
        <end position="229"/>
    </location>
</feature>
<feature type="region of interest" description="Disordered" evidence="1">
    <location>
        <begin position="203"/>
        <end position="229"/>
    </location>
</feature>
<accession>A0A1I2QH91</accession>
<protein>
    <submittedName>
        <fullName evidence="3">Uncharacterized protein</fullName>
    </submittedName>
</protein>
<dbReference type="STRING" id="185761.SAMN05660282_00454"/>